<dbReference type="OrthoDB" id="5424209at2759"/>
<name>A0A084B3H2_STACB</name>
<gene>
    <name evidence="1" type="ORF">S7711_00117</name>
</gene>
<organism evidence="1 2">
    <name type="scientific">Stachybotrys chartarum (strain CBS 109288 / IBT 7711)</name>
    <name type="common">Toxic black mold</name>
    <name type="synonym">Stilbospora chartarum</name>
    <dbReference type="NCBI Taxonomy" id="1280523"/>
    <lineage>
        <taxon>Eukaryota</taxon>
        <taxon>Fungi</taxon>
        <taxon>Dikarya</taxon>
        <taxon>Ascomycota</taxon>
        <taxon>Pezizomycotina</taxon>
        <taxon>Sordariomycetes</taxon>
        <taxon>Hypocreomycetidae</taxon>
        <taxon>Hypocreales</taxon>
        <taxon>Stachybotryaceae</taxon>
        <taxon>Stachybotrys</taxon>
    </lineage>
</organism>
<keyword evidence="2" id="KW-1185">Reference proteome</keyword>
<dbReference type="EMBL" id="KL648097">
    <property type="protein sequence ID" value="KEY72101.1"/>
    <property type="molecule type" value="Genomic_DNA"/>
</dbReference>
<sequence length="579" mass="63456">MAKPFPASSVREPKSVEKTAYYYGLPSQPRLVARSDDDIFAVNWKKHCSPAGILIQEIDPHHPIIEPWNSKDSSVRKEILDALQKVDWLTIDLISIVSKEDRRTPTLLITVAPGSANWLLGHAIVMECKMILQGHHDGQVIECQIKEAPERTNAMGTKPSDSSSAVVEAKHVTKSRLKLASRPLINTDPTHPDQDNQDLSDGLGASIATLNGPSHGGAKGLYLREKGPTGATLLLTCRSFIFLGESGAYGYGHGHATTEIIQLSEASRAKLLAKMEDFAACATGSSQPWATHTDRKRMLSKKLNNLRMLDRVIGLTDSQKMDVFLNQRQLCLVENSKTSTQQANPCNIGKMVSVYSLTRSLLSIAEPWRRVIGHVQYAPATGVRDDGFLTDWALVELHQDSHQWPLSSLANWVNITCEDRVCVAIKSLLPFPPEVPGRKSIEHWARKGLCLRGVVAEEELWNIEATETLVVGKVGPESHLTLGIANPAKSLVRHSAFPSDTTVISEEWAILGGVESRRARNVVFARAEDVGAVVWDMKGRVCGMINSSNDIGGRDVTYATPIGRILGNIEARGFSVDLA</sequence>
<proteinExistence type="predicted"/>
<dbReference type="AlphaFoldDB" id="A0A084B3H2"/>
<evidence type="ECO:0000313" key="2">
    <source>
        <dbReference type="Proteomes" id="UP000028045"/>
    </source>
</evidence>
<dbReference type="Proteomes" id="UP000028045">
    <property type="component" value="Unassembled WGS sequence"/>
</dbReference>
<reference evidence="1 2" key="1">
    <citation type="journal article" date="2014" name="BMC Genomics">
        <title>Comparative genome sequencing reveals chemotype-specific gene clusters in the toxigenic black mold Stachybotrys.</title>
        <authorList>
            <person name="Semeiks J."/>
            <person name="Borek D."/>
            <person name="Otwinowski Z."/>
            <person name="Grishin N.V."/>
        </authorList>
    </citation>
    <scope>NUCLEOTIDE SEQUENCE [LARGE SCALE GENOMIC DNA]</scope>
    <source>
        <strain evidence="2">CBS 109288 / IBT 7711</strain>
    </source>
</reference>
<evidence type="ECO:0000313" key="1">
    <source>
        <dbReference type="EMBL" id="KEY72101.1"/>
    </source>
</evidence>
<dbReference type="HOGENOM" id="CLU_024804_0_0_1"/>
<protein>
    <submittedName>
        <fullName evidence="1">Uncharacterized protein</fullName>
    </submittedName>
</protein>
<accession>A0A084B3H2</accession>